<comment type="caution">
    <text evidence="4">The sequence shown here is derived from an EMBL/GenBank/DDBJ whole genome shotgun (WGS) entry which is preliminary data.</text>
</comment>
<feature type="domain" description="Peptidase M16 N-terminal" evidence="3">
    <location>
        <begin position="203"/>
        <end position="347"/>
    </location>
</feature>
<reference evidence="4" key="1">
    <citation type="submission" date="2019-03" db="EMBL/GenBank/DDBJ databases">
        <title>Lake Tanganyika Metagenome-Assembled Genomes (MAGs).</title>
        <authorList>
            <person name="Tran P."/>
        </authorList>
    </citation>
    <scope>NUCLEOTIDE SEQUENCE</scope>
    <source>
        <strain evidence="4">M_DeepCast_400m_m2_100</strain>
    </source>
</reference>
<accession>A0A937XCV8</accession>
<gene>
    <name evidence="4" type="ORF">FJY75_09900</name>
</gene>
<dbReference type="InterPro" id="IPR050361">
    <property type="entry name" value="MPP/UQCRC_Complex"/>
</dbReference>
<dbReference type="GO" id="GO:0046872">
    <property type="term" value="F:metal ion binding"/>
    <property type="evidence" value="ECO:0007669"/>
    <property type="project" value="InterPro"/>
</dbReference>
<evidence type="ECO:0000259" key="3">
    <source>
        <dbReference type="Pfam" id="PF00675"/>
    </source>
</evidence>
<dbReference type="Proteomes" id="UP000748308">
    <property type="component" value="Unassembled WGS sequence"/>
</dbReference>
<dbReference type="EMBL" id="VGIY01000274">
    <property type="protein sequence ID" value="MBM3318146.1"/>
    <property type="molecule type" value="Genomic_DNA"/>
</dbReference>
<comment type="similarity">
    <text evidence="1">Belongs to the peptidase M16 family.</text>
</comment>
<protein>
    <submittedName>
        <fullName evidence="4">Insulinase family protein</fullName>
    </submittedName>
</protein>
<evidence type="ECO:0000256" key="1">
    <source>
        <dbReference type="ARBA" id="ARBA00007261"/>
    </source>
</evidence>
<sequence length="629" mass="66919">MLLESESAPAAREVAEHFPGAILGWHCRIEGGAGFGRLILDIDASPGSPLEAIAQAAREAARRPRGIDDAALSAWRTSQKAALLTARQRSTMFAPLYAETVALEGNWGLQTLAERVDALALTQVREAAERLAQGPCWTILVAALRPGGAEPRAAAMGGARPLPPAAPAEAAGGTPPAAGAVMLPPEPPPYTVADTVLAGGTRVLLLDTPPSGVLALYILIEGRNYLEPEGRFGITEFLHLLMGSATARRDEAEFARALQALGGELQTADLAFLPFDDRYTRRDFSFVRFQCLEEHAAGAFALLGEMLAEPPLDPALVARTRAQLLGRLRREARLSRVRAEALLAEAIHGTGHPAARSPFGDTLSVAAITVEDLAAYHRLLLDPRRIWVAVSTSLPAGRVMPAIAAMLPRPAVDPSPTLGFEPLRHRDWLERRSGPEPLGEERWASLAGRRELALGAERGHVLEAVLLPEEAAANPAAARAAVGLFSSRLGLELREARGLAYSIGAGLERAGGRWICVAGAGTRAVQVEAMAAGFKEVRAALGGAGDGSGPPLDAVRREAHAAYGSDLRRQESRLNQAMEAVWSARETGDPLAWWNESSRLPAVASEDVGRLLEALSRVPAERTIEILVR</sequence>
<feature type="region of interest" description="Disordered" evidence="2">
    <location>
        <begin position="154"/>
        <end position="173"/>
    </location>
</feature>
<dbReference type="PANTHER" id="PTHR11851:SF49">
    <property type="entry name" value="MITOCHONDRIAL-PROCESSING PEPTIDASE SUBUNIT ALPHA"/>
    <property type="match status" value="1"/>
</dbReference>
<organism evidence="4 5">
    <name type="scientific">Eiseniibacteriota bacterium</name>
    <dbReference type="NCBI Taxonomy" id="2212470"/>
    <lineage>
        <taxon>Bacteria</taxon>
        <taxon>Candidatus Eiseniibacteriota</taxon>
    </lineage>
</organism>
<dbReference type="AlphaFoldDB" id="A0A937XCV8"/>
<evidence type="ECO:0000256" key="2">
    <source>
        <dbReference type="SAM" id="MobiDB-lite"/>
    </source>
</evidence>
<dbReference type="PANTHER" id="PTHR11851">
    <property type="entry name" value="METALLOPROTEASE"/>
    <property type="match status" value="1"/>
</dbReference>
<proteinExistence type="inferred from homology"/>
<dbReference type="SUPFAM" id="SSF63411">
    <property type="entry name" value="LuxS/MPP-like metallohydrolase"/>
    <property type="match status" value="3"/>
</dbReference>
<dbReference type="InterPro" id="IPR011249">
    <property type="entry name" value="Metalloenz_LuxS/M16"/>
</dbReference>
<dbReference type="InterPro" id="IPR011765">
    <property type="entry name" value="Pept_M16_N"/>
</dbReference>
<evidence type="ECO:0000313" key="5">
    <source>
        <dbReference type="Proteomes" id="UP000748308"/>
    </source>
</evidence>
<dbReference type="Gene3D" id="3.30.830.10">
    <property type="entry name" value="Metalloenzyme, LuxS/M16 peptidase-like"/>
    <property type="match status" value="3"/>
</dbReference>
<name>A0A937XCV8_UNCEI</name>
<dbReference type="Pfam" id="PF00675">
    <property type="entry name" value="Peptidase_M16"/>
    <property type="match status" value="1"/>
</dbReference>
<evidence type="ECO:0000313" key="4">
    <source>
        <dbReference type="EMBL" id="MBM3318146.1"/>
    </source>
</evidence>